<geneLocation type="plasmid" evidence="1">
    <name>p17-15-vir-like</name>
</geneLocation>
<organism evidence="1">
    <name type="scientific">Klebsiella pneumoniae</name>
    <dbReference type="NCBI Taxonomy" id="573"/>
    <lineage>
        <taxon>Bacteria</taxon>
        <taxon>Pseudomonadati</taxon>
        <taxon>Pseudomonadota</taxon>
        <taxon>Gammaproteobacteria</taxon>
        <taxon>Enterobacterales</taxon>
        <taxon>Enterobacteriaceae</taxon>
        <taxon>Klebsiella/Raoultella group</taxon>
        <taxon>Klebsiella</taxon>
        <taxon>Klebsiella pneumoniae complex</taxon>
    </lineage>
</organism>
<evidence type="ECO:0000313" key="1">
    <source>
        <dbReference type="EMBL" id="QTX13769.1"/>
    </source>
</evidence>
<protein>
    <submittedName>
        <fullName evidence="1">Uncharacterized protein</fullName>
    </submittedName>
</protein>
<reference evidence="1" key="1">
    <citation type="submission" date="2020-01" db="EMBL/GenBank/DDBJ databases">
        <authorList>
            <person name="Qin S."/>
        </authorList>
    </citation>
    <scope>NUCLEOTIDE SEQUENCE</scope>
    <source>
        <strain evidence="1">CVir17-16-YZ6g</strain>
        <plasmid evidence="1">p17-15-vir-like</plasmid>
    </source>
</reference>
<dbReference type="AlphaFoldDB" id="A0A8B0SS36"/>
<proteinExistence type="predicted"/>
<dbReference type="EMBL" id="MN956836">
    <property type="protein sequence ID" value="QTX13769.1"/>
    <property type="molecule type" value="Genomic_DNA"/>
</dbReference>
<sequence length="67" mass="8085">MRFLLRDGECIQCPRSGFTVRNREIVKRVPIFSPVVSERYLPEITTNRLLLQEYQSLKCVFRRRHTM</sequence>
<keyword evidence="1" id="KW-0614">Plasmid</keyword>
<name>A0A8B0SS36_KLEPN</name>
<accession>A0A8B0SS36</accession>